<reference evidence="2 3" key="1">
    <citation type="journal article" date="2016" name="Nat. Commun.">
        <title>Thousands of microbial genomes shed light on interconnected biogeochemical processes in an aquifer system.</title>
        <authorList>
            <person name="Anantharaman K."/>
            <person name="Brown C.T."/>
            <person name="Hug L.A."/>
            <person name="Sharon I."/>
            <person name="Castelle C.J."/>
            <person name="Probst A.J."/>
            <person name="Thomas B.C."/>
            <person name="Singh A."/>
            <person name="Wilkins M.J."/>
            <person name="Karaoz U."/>
            <person name="Brodie E.L."/>
            <person name="Williams K.H."/>
            <person name="Hubbard S.S."/>
            <person name="Banfield J.F."/>
        </authorList>
    </citation>
    <scope>NUCLEOTIDE SEQUENCE [LARGE SCALE GENOMIC DNA]</scope>
</reference>
<gene>
    <name evidence="2" type="ORF">A2911_01055</name>
</gene>
<evidence type="ECO:0000313" key="3">
    <source>
        <dbReference type="Proteomes" id="UP000176814"/>
    </source>
</evidence>
<dbReference type="SUPFAM" id="SSF81606">
    <property type="entry name" value="PP2C-like"/>
    <property type="match status" value="1"/>
</dbReference>
<evidence type="ECO:0000313" key="2">
    <source>
        <dbReference type="EMBL" id="OGI89368.1"/>
    </source>
</evidence>
<dbReference type="PROSITE" id="PS51746">
    <property type="entry name" value="PPM_2"/>
    <property type="match status" value="1"/>
</dbReference>
<dbReference type="Gene3D" id="3.60.40.10">
    <property type="entry name" value="PPM-type phosphatase domain"/>
    <property type="match status" value="1"/>
</dbReference>
<proteinExistence type="predicted"/>
<name>A0A1F6X5U1_9BACT</name>
<dbReference type="InterPro" id="IPR001932">
    <property type="entry name" value="PPM-type_phosphatase-like_dom"/>
</dbReference>
<dbReference type="InterPro" id="IPR036457">
    <property type="entry name" value="PPM-type-like_dom_sf"/>
</dbReference>
<sequence>MKQEKKLSEIIAGANKAVYVESMSDSEKRGMGTTGVVLKIHTNSKGEDFAIIANVGDSRLYEINEDGTVTQLTVDDDLISEDPNLSNEEKARISKKLSEFRKKEELSKLEGLFFNQRNIVVRCIGYESDLASILAFPVKRGSRFILTSDGVPGNITTQEIEEAIQQSGTLEEIAEELIKRSLDRSREPRSEEPRAHPDDMSVVVVACK</sequence>
<feature type="domain" description="PPM-type phosphatase" evidence="1">
    <location>
        <begin position="1"/>
        <end position="207"/>
    </location>
</feature>
<dbReference type="CDD" id="cd00143">
    <property type="entry name" value="PP2Cc"/>
    <property type="match status" value="1"/>
</dbReference>
<accession>A0A1F6X5U1</accession>
<organism evidence="2 3">
    <name type="scientific">Candidatus Nomurabacteria bacterium RIFCSPLOWO2_01_FULL_40_15</name>
    <dbReference type="NCBI Taxonomy" id="1801772"/>
    <lineage>
        <taxon>Bacteria</taxon>
        <taxon>Candidatus Nomuraibacteriota</taxon>
    </lineage>
</organism>
<protein>
    <recommendedName>
        <fullName evidence="1">PPM-type phosphatase domain-containing protein</fullName>
    </recommendedName>
</protein>
<evidence type="ECO:0000259" key="1">
    <source>
        <dbReference type="PROSITE" id="PS51746"/>
    </source>
</evidence>
<comment type="caution">
    <text evidence="2">The sequence shown here is derived from an EMBL/GenBank/DDBJ whole genome shotgun (WGS) entry which is preliminary data.</text>
</comment>
<dbReference type="EMBL" id="MFUW01000032">
    <property type="protein sequence ID" value="OGI89368.1"/>
    <property type="molecule type" value="Genomic_DNA"/>
</dbReference>
<dbReference type="AlphaFoldDB" id="A0A1F6X5U1"/>
<dbReference type="Proteomes" id="UP000176814">
    <property type="component" value="Unassembled WGS sequence"/>
</dbReference>
<dbReference type="Pfam" id="PF00481">
    <property type="entry name" value="PP2C"/>
    <property type="match status" value="1"/>
</dbReference>